<dbReference type="Pfam" id="PF21651">
    <property type="entry name" value="DUF6858"/>
    <property type="match status" value="1"/>
</dbReference>
<dbReference type="GeneID" id="300072096"/>
<dbReference type="EMBL" id="FPBX01000040">
    <property type="protein sequence ID" value="SFU93630.1"/>
    <property type="molecule type" value="Genomic_DNA"/>
</dbReference>
<accession>A0A1I7K8A8</accession>
<sequence>MKQLHFQEKYPITVLDIGKTETKHTSVADIVDYFKACIASTPRVSYIGTFDHFAHTKTIGGDIAPEIVAASNVLFCFGHALPNPQVLAVRPRSIGIADLGSHFVISFMDAPMKPANDAMQAWALALKNA</sequence>
<reference evidence="1 2" key="1">
    <citation type="submission" date="2016-10" db="EMBL/GenBank/DDBJ databases">
        <authorList>
            <person name="de Groot N.N."/>
        </authorList>
    </citation>
    <scope>NUCLEOTIDE SEQUENCE [LARGE SCALE GENOMIC DNA]</scope>
    <source>
        <strain evidence="1 2">R-24608</strain>
    </source>
</reference>
<dbReference type="OrthoDB" id="597829at2"/>
<dbReference type="Proteomes" id="UP000183656">
    <property type="component" value="Unassembled WGS sequence"/>
</dbReference>
<evidence type="ECO:0000313" key="2">
    <source>
        <dbReference type="Proteomes" id="UP000183656"/>
    </source>
</evidence>
<proteinExistence type="predicted"/>
<protein>
    <submittedName>
        <fullName evidence="1">Uncharacterized protein</fullName>
    </submittedName>
</protein>
<keyword evidence="2" id="KW-1185">Reference proteome</keyword>
<dbReference type="RefSeq" id="WP_054257527.1">
    <property type="nucleotide sequence ID" value="NZ_CYIG01000043.1"/>
</dbReference>
<gene>
    <name evidence="1" type="ORF">SAMN04489707_104012</name>
</gene>
<evidence type="ECO:0000313" key="1">
    <source>
        <dbReference type="EMBL" id="SFU93630.1"/>
    </source>
</evidence>
<dbReference type="InterPro" id="IPR049204">
    <property type="entry name" value="DUF6858"/>
</dbReference>
<dbReference type="AlphaFoldDB" id="A0A1I7K8A8"/>
<dbReference type="STRING" id="343013.SAMN04489707_104012"/>
<organism evidence="1 2">
    <name type="scientific">Paenacidovorax caeni</name>
    <dbReference type="NCBI Taxonomy" id="343013"/>
    <lineage>
        <taxon>Bacteria</taxon>
        <taxon>Pseudomonadati</taxon>
        <taxon>Pseudomonadota</taxon>
        <taxon>Betaproteobacteria</taxon>
        <taxon>Burkholderiales</taxon>
        <taxon>Comamonadaceae</taxon>
        <taxon>Paenacidovorax</taxon>
    </lineage>
</organism>
<name>A0A1I7K8A8_9BURK</name>